<dbReference type="InterPro" id="IPR036670">
    <property type="entry name" value="SecA_X-link_sf"/>
</dbReference>
<dbReference type="InterPro" id="IPR000185">
    <property type="entry name" value="SecA"/>
</dbReference>
<dbReference type="CDD" id="cd18803">
    <property type="entry name" value="SF2_C_secA"/>
    <property type="match status" value="1"/>
</dbReference>
<evidence type="ECO:0000256" key="9">
    <source>
        <dbReference type="ARBA" id="ARBA00023010"/>
    </source>
</evidence>
<dbReference type="Gene3D" id="3.40.50.300">
    <property type="entry name" value="P-loop containing nucleotide triphosphate hydrolases"/>
    <property type="match status" value="2"/>
</dbReference>
<keyword evidence="8 11" id="KW-1278">Translocase</keyword>
<dbReference type="PRINTS" id="PR00906">
    <property type="entry name" value="SECA"/>
</dbReference>
<keyword evidence="7 11" id="KW-0653">Protein transport</keyword>
<evidence type="ECO:0000256" key="10">
    <source>
        <dbReference type="ARBA" id="ARBA00023136"/>
    </source>
</evidence>
<dbReference type="OrthoDB" id="9805579at2"/>
<dbReference type="GO" id="GO:0005829">
    <property type="term" value="C:cytosol"/>
    <property type="evidence" value="ECO:0007669"/>
    <property type="project" value="TreeGrafter"/>
</dbReference>
<dbReference type="Proteomes" id="UP000244898">
    <property type="component" value="Unassembled WGS sequence"/>
</dbReference>
<comment type="subunit">
    <text evidence="11">Monomer and homodimer. Part of the essential Sec protein translocation apparatus which comprises SecA, SecYEG and auxiliary proteins SecDF-YajC and YidC.</text>
</comment>
<keyword evidence="10 11" id="KW-0472">Membrane</keyword>
<dbReference type="PROSITE" id="PS51194">
    <property type="entry name" value="HELICASE_CTER"/>
    <property type="match status" value="1"/>
</dbReference>
<dbReference type="SUPFAM" id="SSF81767">
    <property type="entry name" value="Pre-protein crosslinking domain of SecA"/>
    <property type="match status" value="1"/>
</dbReference>
<dbReference type="PROSITE" id="PS51196">
    <property type="entry name" value="SECA_MOTOR_DEAD"/>
    <property type="match status" value="1"/>
</dbReference>
<evidence type="ECO:0000259" key="12">
    <source>
        <dbReference type="PROSITE" id="PS51192"/>
    </source>
</evidence>
<dbReference type="SMART" id="SM00957">
    <property type="entry name" value="SecA_DEAD"/>
    <property type="match status" value="1"/>
</dbReference>
<dbReference type="CDD" id="cd17928">
    <property type="entry name" value="DEXDc_SecA"/>
    <property type="match status" value="1"/>
</dbReference>
<comment type="similarity">
    <text evidence="11">Belongs to the SecA family.</text>
</comment>
<dbReference type="SMART" id="SM00958">
    <property type="entry name" value="SecA_PP_bind"/>
    <property type="match status" value="1"/>
</dbReference>
<keyword evidence="9 11" id="KW-0811">Translocation</keyword>
<dbReference type="SUPFAM" id="SSF52540">
    <property type="entry name" value="P-loop containing nucleoside triphosphate hydrolases"/>
    <property type="match status" value="2"/>
</dbReference>
<evidence type="ECO:0000259" key="13">
    <source>
        <dbReference type="PROSITE" id="PS51194"/>
    </source>
</evidence>
<dbReference type="GO" id="GO:0065002">
    <property type="term" value="P:intracellular protein transmembrane transport"/>
    <property type="evidence" value="ECO:0007669"/>
    <property type="project" value="UniProtKB-UniRule"/>
</dbReference>
<evidence type="ECO:0000256" key="5">
    <source>
        <dbReference type="ARBA" id="ARBA00022741"/>
    </source>
</evidence>
<evidence type="ECO:0000256" key="7">
    <source>
        <dbReference type="ARBA" id="ARBA00022927"/>
    </source>
</evidence>
<dbReference type="EMBL" id="ONZG01000014">
    <property type="protein sequence ID" value="SPJ30890.1"/>
    <property type="molecule type" value="Genomic_DNA"/>
</dbReference>
<proteinExistence type="inferred from homology"/>
<dbReference type="EC" id="7.4.2.8" evidence="11"/>
<evidence type="ECO:0000256" key="6">
    <source>
        <dbReference type="ARBA" id="ARBA00022840"/>
    </source>
</evidence>
<dbReference type="Pfam" id="PF01043">
    <property type="entry name" value="SecA_PP_bind"/>
    <property type="match status" value="1"/>
</dbReference>
<evidence type="ECO:0000256" key="4">
    <source>
        <dbReference type="ARBA" id="ARBA00022519"/>
    </source>
</evidence>
<dbReference type="AlphaFoldDB" id="A0A2R8CEQ7"/>
<dbReference type="FunFam" id="3.40.50.300:FF:000429">
    <property type="entry name" value="Preprotein translocase subunit SecA"/>
    <property type="match status" value="1"/>
</dbReference>
<dbReference type="PROSITE" id="PS01312">
    <property type="entry name" value="SECA"/>
    <property type="match status" value="1"/>
</dbReference>
<dbReference type="Pfam" id="PF07517">
    <property type="entry name" value="SecA_DEAD"/>
    <property type="match status" value="1"/>
</dbReference>
<dbReference type="InterPro" id="IPR014018">
    <property type="entry name" value="SecA_motor_DEAD"/>
</dbReference>
<dbReference type="GO" id="GO:0017038">
    <property type="term" value="P:protein import"/>
    <property type="evidence" value="ECO:0007669"/>
    <property type="project" value="InterPro"/>
</dbReference>
<dbReference type="GO" id="GO:0031522">
    <property type="term" value="C:cell envelope Sec protein transport complex"/>
    <property type="evidence" value="ECO:0007669"/>
    <property type="project" value="TreeGrafter"/>
</dbReference>
<evidence type="ECO:0000256" key="8">
    <source>
        <dbReference type="ARBA" id="ARBA00022967"/>
    </source>
</evidence>
<dbReference type="InterPro" id="IPR011115">
    <property type="entry name" value="SecA_DEAD"/>
</dbReference>
<comment type="catalytic activity">
    <reaction evidence="11">
        <text>ATP + H2O + cellular proteinSide 1 = ADP + phosphate + cellular proteinSide 2.</text>
        <dbReference type="EC" id="7.4.2.8"/>
    </reaction>
</comment>
<dbReference type="InterPro" id="IPR044722">
    <property type="entry name" value="SecA_SF2_C"/>
</dbReference>
<evidence type="ECO:0000313" key="15">
    <source>
        <dbReference type="EMBL" id="SPJ30890.1"/>
    </source>
</evidence>
<dbReference type="PROSITE" id="PS51192">
    <property type="entry name" value="HELICASE_ATP_BIND_1"/>
    <property type="match status" value="1"/>
</dbReference>
<dbReference type="RefSeq" id="WP_108791801.1">
    <property type="nucleotide sequence ID" value="NZ_ONZG01000014.1"/>
</dbReference>
<dbReference type="HAMAP" id="MF_01382">
    <property type="entry name" value="SecA"/>
    <property type="match status" value="1"/>
</dbReference>
<feature type="binding site" evidence="11">
    <location>
        <position position="113"/>
    </location>
    <ligand>
        <name>ATP</name>
        <dbReference type="ChEBI" id="CHEBI:30616"/>
    </ligand>
</feature>
<feature type="domain" description="Helicase C-terminal" evidence="13">
    <location>
        <begin position="457"/>
        <end position="620"/>
    </location>
</feature>
<dbReference type="GO" id="GO:0005886">
    <property type="term" value="C:plasma membrane"/>
    <property type="evidence" value="ECO:0007669"/>
    <property type="project" value="UniProtKB-SubCell"/>
</dbReference>
<feature type="domain" description="Helicase ATP-binding" evidence="12">
    <location>
        <begin position="115"/>
        <end position="270"/>
    </location>
</feature>
<reference evidence="16" key="1">
    <citation type="submission" date="2018-03" db="EMBL/GenBank/DDBJ databases">
        <authorList>
            <person name="Rodrigo-Torres L."/>
            <person name="Arahal R. D."/>
            <person name="Lucena T."/>
        </authorList>
    </citation>
    <scope>NUCLEOTIDE SEQUENCE [LARGE SCALE GENOMIC DNA]</scope>
    <source>
        <strain evidence="16">CECT 7615</strain>
    </source>
</reference>
<keyword evidence="2 11" id="KW-1003">Cell membrane</keyword>
<feature type="domain" description="SecA family profile" evidence="14">
    <location>
        <begin position="30"/>
        <end position="614"/>
    </location>
</feature>
<keyword evidence="6 11" id="KW-0067">ATP-binding</keyword>
<keyword evidence="1 11" id="KW-0813">Transport</keyword>
<dbReference type="Gene3D" id="3.90.1440.10">
    <property type="entry name" value="SecA, preprotein cross-linking domain"/>
    <property type="match status" value="1"/>
</dbReference>
<evidence type="ECO:0000256" key="1">
    <source>
        <dbReference type="ARBA" id="ARBA00022448"/>
    </source>
</evidence>
<dbReference type="InterPro" id="IPR011130">
    <property type="entry name" value="SecA_preprotein_X-link_dom"/>
</dbReference>
<keyword evidence="16" id="KW-1185">Reference proteome</keyword>
<dbReference type="InterPro" id="IPR027417">
    <property type="entry name" value="P-loop_NTPase"/>
</dbReference>
<keyword evidence="4" id="KW-0997">Cell inner membrane</keyword>
<dbReference type="GO" id="GO:0005524">
    <property type="term" value="F:ATP binding"/>
    <property type="evidence" value="ECO:0007669"/>
    <property type="project" value="UniProtKB-UniRule"/>
</dbReference>
<feature type="binding site" evidence="11">
    <location>
        <position position="539"/>
    </location>
    <ligand>
        <name>ATP</name>
        <dbReference type="ChEBI" id="CHEBI:30616"/>
    </ligand>
</feature>
<gene>
    <name evidence="15" type="primary">secA_3</name>
    <name evidence="11" type="synonym">secA</name>
    <name evidence="15" type="ORF">TRM7615_04427</name>
</gene>
<comment type="subcellular location">
    <subcellularLocation>
        <location evidence="11">Cell membrane</location>
        <topology evidence="11">Peripheral membrane protein</topology>
        <orientation evidence="11">Cytoplasmic side</orientation>
    </subcellularLocation>
    <subcellularLocation>
        <location evidence="11">Cytoplasm</location>
    </subcellularLocation>
    <text evidence="11">Distribution is 50-50.</text>
</comment>
<evidence type="ECO:0000256" key="2">
    <source>
        <dbReference type="ARBA" id="ARBA00022475"/>
    </source>
</evidence>
<dbReference type="GO" id="GO:0006605">
    <property type="term" value="P:protein targeting"/>
    <property type="evidence" value="ECO:0007669"/>
    <property type="project" value="UniProtKB-UniRule"/>
</dbReference>
<protein>
    <recommendedName>
        <fullName evidence="11">Protein translocase subunit SecA</fullName>
        <ecNumber evidence="11">7.4.2.8</ecNumber>
    </recommendedName>
</protein>
<evidence type="ECO:0000259" key="14">
    <source>
        <dbReference type="PROSITE" id="PS51196"/>
    </source>
</evidence>
<evidence type="ECO:0000256" key="3">
    <source>
        <dbReference type="ARBA" id="ARBA00022490"/>
    </source>
</evidence>
<feature type="binding site" evidence="11">
    <location>
        <begin position="131"/>
        <end position="135"/>
    </location>
    <ligand>
        <name>ATP</name>
        <dbReference type="ChEBI" id="CHEBI:30616"/>
    </ligand>
</feature>
<keyword evidence="5 11" id="KW-0547">Nucleotide-binding</keyword>
<organism evidence="15 16">
    <name type="scientific">Falsiruegeria mediterranea M17</name>
    <dbReference type="NCBI Taxonomy" id="1200281"/>
    <lineage>
        <taxon>Bacteria</taxon>
        <taxon>Pseudomonadati</taxon>
        <taxon>Pseudomonadota</taxon>
        <taxon>Alphaproteobacteria</taxon>
        <taxon>Rhodobacterales</taxon>
        <taxon>Roseobacteraceae</taxon>
        <taxon>Falsiruegeria</taxon>
    </lineage>
</organism>
<dbReference type="GO" id="GO:0043952">
    <property type="term" value="P:protein transport by the Sec complex"/>
    <property type="evidence" value="ECO:0007669"/>
    <property type="project" value="TreeGrafter"/>
</dbReference>
<keyword evidence="3 11" id="KW-0963">Cytoplasm</keyword>
<dbReference type="InterPro" id="IPR020937">
    <property type="entry name" value="SecA_CS"/>
</dbReference>
<dbReference type="GO" id="GO:0008564">
    <property type="term" value="F:protein-exporting ATPase activity"/>
    <property type="evidence" value="ECO:0007669"/>
    <property type="project" value="UniProtKB-EC"/>
</dbReference>
<dbReference type="PANTHER" id="PTHR30612">
    <property type="entry name" value="SECA INNER MEMBRANE COMPONENT OF SEC PROTEIN SECRETION SYSTEM"/>
    <property type="match status" value="1"/>
</dbReference>
<name>A0A2R8CEQ7_9RHOB</name>
<dbReference type="InterPro" id="IPR014001">
    <property type="entry name" value="Helicase_ATP-bd"/>
</dbReference>
<comment type="function">
    <text evidence="11">Part of the Sec protein translocase complex. Interacts with the SecYEG preprotein conducting channel. Has a central role in coupling the hydrolysis of ATP to the transfer of proteins into and across the cell membrane, serving both as a receptor for the preprotein-SecB complex and as an ATP-driven molecular motor driving the stepwise translocation of polypeptide chains across the membrane.</text>
</comment>
<sequence>MSDTTSLHLPKPRISLARPKAPSTLDRWVRWANAPLIAAGHSLRGKSYKWVARRACLLEAELRKLSDDDLRMRATEFGSKLRRKRNRADFAELSAVLREVVRRTHGFLLNQRQIQGGVAIWSGCIAEMETGEGKTITAVLPAAACALAGEQSHVITVNDYLAKRDHEITLPVFQFLGLRSALVIRETPPDDRWDLYRAPVVYASNTEIAFDHLRDRTEAGASTGAARAAILTGSPQNRSGPRLPALDMAIVDEADSVLIDEARTPLILSGGDGAMYDEETCVLALEVAKGLRERHDFRLVPERREVSILPDGKDRLAARFSARDDRWASQVYREDLMRKALSALYLYEFGRDYLLKDGKVQIVDENTGRVFEDRSWSMGIHQLIEVKEGTEITPERRVMGRLTYQSLFGRYHRVGGMTGTVVEAARELWQVYKLTTARIPTNRPSQRYFMKDRIFSQDDERLTALLNRVSFLSDYGTPILIGTRTVAASEHLSSKLSERGLDHALLNAQTDEYEAEIIANAGLKGHITIATNMAGRGTDIKLSDEVRNMGGLHVILTERHDSGRIDRQLQGRCARQGDPGTCEAYLSLEDQLLASGRLPRMLKLAKSLAKVFPLSRSGVLRMAQRRIERAHGKARFQLLQSEANLDRTLAFTGVRE</sequence>
<dbReference type="PANTHER" id="PTHR30612:SF0">
    <property type="entry name" value="CHLOROPLAST PROTEIN-TRANSPORTING ATPASE"/>
    <property type="match status" value="1"/>
</dbReference>
<dbReference type="Pfam" id="PF21090">
    <property type="entry name" value="P-loop_SecA"/>
    <property type="match status" value="2"/>
</dbReference>
<evidence type="ECO:0000256" key="11">
    <source>
        <dbReference type="HAMAP-Rule" id="MF_01382"/>
    </source>
</evidence>
<dbReference type="InterPro" id="IPR001650">
    <property type="entry name" value="Helicase_C-like"/>
</dbReference>
<accession>A0A2R8CEQ7</accession>
<evidence type="ECO:0000313" key="16">
    <source>
        <dbReference type="Proteomes" id="UP000244898"/>
    </source>
</evidence>